<comment type="caution">
    <text evidence="1">The sequence shown here is derived from an EMBL/GenBank/DDBJ whole genome shotgun (WGS) entry which is preliminary data.</text>
</comment>
<accession>A0ACC1KBT3</accession>
<dbReference type="EMBL" id="JANBUK010001448">
    <property type="protein sequence ID" value="KAJ2780890.1"/>
    <property type="molecule type" value="Genomic_DNA"/>
</dbReference>
<dbReference type="Proteomes" id="UP001140066">
    <property type="component" value="Unassembled WGS sequence"/>
</dbReference>
<evidence type="ECO:0000313" key="1">
    <source>
        <dbReference type="EMBL" id="KAJ2780890.1"/>
    </source>
</evidence>
<gene>
    <name evidence="1" type="ORF">GGI18_003776</name>
</gene>
<keyword evidence="2" id="KW-1185">Reference proteome</keyword>
<proteinExistence type="predicted"/>
<reference evidence="1" key="1">
    <citation type="submission" date="2022-07" db="EMBL/GenBank/DDBJ databases">
        <title>Phylogenomic reconstructions and comparative analyses of Kickxellomycotina fungi.</title>
        <authorList>
            <person name="Reynolds N.K."/>
            <person name="Stajich J.E."/>
            <person name="Barry K."/>
            <person name="Grigoriev I.V."/>
            <person name="Crous P."/>
            <person name="Smith M.E."/>
        </authorList>
    </citation>
    <scope>NUCLEOTIDE SEQUENCE</scope>
    <source>
        <strain evidence="1">BCRC 34191</strain>
    </source>
</reference>
<organism evidence="1 2">
    <name type="scientific">Coemansia linderi</name>
    <dbReference type="NCBI Taxonomy" id="2663919"/>
    <lineage>
        <taxon>Eukaryota</taxon>
        <taxon>Fungi</taxon>
        <taxon>Fungi incertae sedis</taxon>
        <taxon>Zoopagomycota</taxon>
        <taxon>Kickxellomycotina</taxon>
        <taxon>Kickxellomycetes</taxon>
        <taxon>Kickxellales</taxon>
        <taxon>Kickxellaceae</taxon>
        <taxon>Coemansia</taxon>
    </lineage>
</organism>
<protein>
    <submittedName>
        <fullName evidence="1">Uncharacterized protein</fullName>
    </submittedName>
</protein>
<sequence>MSVGPDQATAFNVSVSTTGHSDRHSGGTGVATTSGLEFGTQASMSVGAEAAGHVDQSVSRQPEPLIIQSIACTMAGTYMHMYTSTRPTHSSGREQRHLRHMWVNPFAKTLNWTNESPSEGAGLPRDASHGSTRTEFMNSVYTVHERPTAEDGKNGEPEYCIVVCTGHGELKVKALTQADHEVWYRAMAYVQTRRVLRYLAPPTN</sequence>
<name>A0ACC1KBT3_9FUNG</name>
<evidence type="ECO:0000313" key="2">
    <source>
        <dbReference type="Proteomes" id="UP001140066"/>
    </source>
</evidence>